<gene>
    <name evidence="3" type="ORF">HCU74_04660</name>
</gene>
<dbReference type="InterPro" id="IPR002347">
    <property type="entry name" value="SDR_fam"/>
</dbReference>
<dbReference type="RefSeq" id="WP_168449267.1">
    <property type="nucleotide sequence ID" value="NZ_JAAWWK010000002.1"/>
</dbReference>
<dbReference type="Gene3D" id="3.40.50.720">
    <property type="entry name" value="NAD(P)-binding Rossmann-like Domain"/>
    <property type="match status" value="1"/>
</dbReference>
<dbReference type="CDD" id="cd05233">
    <property type="entry name" value="SDR_c"/>
    <property type="match status" value="1"/>
</dbReference>
<dbReference type="PRINTS" id="PR00081">
    <property type="entry name" value="GDHRDH"/>
</dbReference>
<protein>
    <submittedName>
        <fullName evidence="3">SDR family oxidoreductase</fullName>
    </submittedName>
</protein>
<dbReference type="SMART" id="SM00822">
    <property type="entry name" value="PKS_KR"/>
    <property type="match status" value="1"/>
</dbReference>
<dbReference type="PANTHER" id="PTHR42760">
    <property type="entry name" value="SHORT-CHAIN DEHYDROGENASES/REDUCTASES FAMILY MEMBER"/>
    <property type="match status" value="1"/>
</dbReference>
<dbReference type="EMBL" id="JAAWWK010000002">
    <property type="protein sequence ID" value="NKI16710.1"/>
    <property type="molecule type" value="Genomic_DNA"/>
</dbReference>
<dbReference type="InterPro" id="IPR020904">
    <property type="entry name" value="Sc_DH/Rdtase_CS"/>
</dbReference>
<sequence length="261" mass="26669">MASNTTAVALPRFADKVVIVTGAGSGIGQATARRIAAEGGAVVAVDMNEAGLQKTVDSILEAGGGSARAVVCSVASEESVKALISGVLSTEGRIDSLVNMAGILRSLPTMETSLDLFQQVLNVNLIGTFLCCREALPALLESKGNIVNAASTSAQFGHPYMAAYAASKGGVFALTRTLAWEYLKQGVRVNAVAPGGIMTPMVVAQGESMGGFDMDLFTHLSRPDGVFGAPESVAAVIAMLASNDGAHMTGEIVKVDGGVHN</sequence>
<dbReference type="SUPFAM" id="SSF51735">
    <property type="entry name" value="NAD(P)-binding Rossmann-fold domains"/>
    <property type="match status" value="1"/>
</dbReference>
<accession>A0ABX1GCM1</accession>
<proteinExistence type="inferred from homology"/>
<organism evidence="3 4">
    <name type="scientific">Spongiibacter thalassae</name>
    <dbReference type="NCBI Taxonomy" id="2721624"/>
    <lineage>
        <taxon>Bacteria</taxon>
        <taxon>Pseudomonadati</taxon>
        <taxon>Pseudomonadota</taxon>
        <taxon>Gammaproteobacteria</taxon>
        <taxon>Cellvibrionales</taxon>
        <taxon>Spongiibacteraceae</taxon>
        <taxon>Spongiibacter</taxon>
    </lineage>
</organism>
<dbReference type="InterPro" id="IPR036291">
    <property type="entry name" value="NAD(P)-bd_dom_sf"/>
</dbReference>
<dbReference type="Pfam" id="PF13561">
    <property type="entry name" value="adh_short_C2"/>
    <property type="match status" value="1"/>
</dbReference>
<evidence type="ECO:0000313" key="3">
    <source>
        <dbReference type="EMBL" id="NKI16710.1"/>
    </source>
</evidence>
<dbReference type="PROSITE" id="PS00061">
    <property type="entry name" value="ADH_SHORT"/>
    <property type="match status" value="1"/>
</dbReference>
<dbReference type="InterPro" id="IPR057326">
    <property type="entry name" value="KR_dom"/>
</dbReference>
<keyword evidence="4" id="KW-1185">Reference proteome</keyword>
<feature type="domain" description="Ketoreductase" evidence="2">
    <location>
        <begin position="16"/>
        <end position="186"/>
    </location>
</feature>
<dbReference type="PANTHER" id="PTHR42760:SF50">
    <property type="entry name" value="SHORT-CHAIN DEHYDROGENASE-RELATED"/>
    <property type="match status" value="1"/>
</dbReference>
<comment type="similarity">
    <text evidence="1">Belongs to the short-chain dehydrogenases/reductases (SDR) family.</text>
</comment>
<reference evidence="3 4" key="1">
    <citation type="submission" date="2020-04" db="EMBL/GenBank/DDBJ databases">
        <authorList>
            <person name="Yoon J."/>
        </authorList>
    </citation>
    <scope>NUCLEOTIDE SEQUENCE [LARGE SCALE GENOMIC DNA]</scope>
    <source>
        <strain evidence="3 4">KMU-166</strain>
    </source>
</reference>
<dbReference type="Proteomes" id="UP000765845">
    <property type="component" value="Unassembled WGS sequence"/>
</dbReference>
<name>A0ABX1GCM1_9GAMM</name>
<evidence type="ECO:0000256" key="1">
    <source>
        <dbReference type="ARBA" id="ARBA00006484"/>
    </source>
</evidence>
<evidence type="ECO:0000259" key="2">
    <source>
        <dbReference type="SMART" id="SM00822"/>
    </source>
</evidence>
<evidence type="ECO:0000313" key="4">
    <source>
        <dbReference type="Proteomes" id="UP000765845"/>
    </source>
</evidence>
<dbReference type="PRINTS" id="PR00080">
    <property type="entry name" value="SDRFAMILY"/>
</dbReference>
<comment type="caution">
    <text evidence="3">The sequence shown here is derived from an EMBL/GenBank/DDBJ whole genome shotgun (WGS) entry which is preliminary data.</text>
</comment>